<dbReference type="AlphaFoldDB" id="A0A098VS01"/>
<dbReference type="Gene3D" id="3.40.50.300">
    <property type="entry name" value="P-loop containing nucleotide triphosphate hydrolases"/>
    <property type="match status" value="1"/>
</dbReference>
<dbReference type="GO" id="GO:0016887">
    <property type="term" value="F:ATP hydrolysis activity"/>
    <property type="evidence" value="ECO:0007669"/>
    <property type="project" value="RHEA"/>
</dbReference>
<dbReference type="Gene3D" id="2.40.50.360">
    <property type="entry name" value="RuvB-like helicase, domain II"/>
    <property type="match status" value="1"/>
</dbReference>
<dbReference type="Gene3D" id="1.10.8.60">
    <property type="match status" value="1"/>
</dbReference>
<reference evidence="12 13" key="1">
    <citation type="submission" date="2014-04" db="EMBL/GenBank/DDBJ databases">
        <title>A new species of microsporidia sheds light on the evolution of extreme parasitism.</title>
        <authorList>
            <person name="Haag K.L."/>
            <person name="James T.Y."/>
            <person name="Larsson R."/>
            <person name="Schaer T.M."/>
            <person name="Refardt D."/>
            <person name="Pombert J.-F."/>
            <person name="Ebert D."/>
        </authorList>
    </citation>
    <scope>NUCLEOTIDE SEQUENCE [LARGE SCALE GENOMIC DNA]</scope>
    <source>
        <strain evidence="12 13">UGP3</strain>
        <tissue evidence="12">Spores</tissue>
    </source>
</reference>
<dbReference type="SUPFAM" id="SSF52540">
    <property type="entry name" value="P-loop containing nucleoside triphosphate hydrolases"/>
    <property type="match status" value="1"/>
</dbReference>
<evidence type="ECO:0000256" key="8">
    <source>
        <dbReference type="ARBA" id="ARBA00023242"/>
    </source>
</evidence>
<accession>A0A098VS01</accession>
<dbReference type="HOGENOM" id="CLU_028311_4_0_1"/>
<keyword evidence="10" id="KW-0805">Transcription regulation</keyword>
<evidence type="ECO:0000313" key="13">
    <source>
        <dbReference type="Proteomes" id="UP000029725"/>
    </source>
</evidence>
<dbReference type="GO" id="GO:0003678">
    <property type="term" value="F:DNA helicase activity"/>
    <property type="evidence" value="ECO:0007669"/>
    <property type="project" value="UniProtKB-EC"/>
</dbReference>
<keyword evidence="6 10" id="KW-0067">ATP-binding</keyword>
<dbReference type="EC" id="3.6.4.12" evidence="10"/>
<keyword evidence="8 10" id="KW-0539">Nucleus</keyword>
<dbReference type="InterPro" id="IPR012340">
    <property type="entry name" value="NA-bd_OB-fold"/>
</dbReference>
<dbReference type="GO" id="GO:0005524">
    <property type="term" value="F:ATP binding"/>
    <property type="evidence" value="ECO:0007669"/>
    <property type="project" value="UniProtKB-KW"/>
</dbReference>
<keyword evidence="4 10" id="KW-0378">Hydrolase</keyword>
<organism evidence="12 13">
    <name type="scientific">Mitosporidium daphniae</name>
    <dbReference type="NCBI Taxonomy" id="1485682"/>
    <lineage>
        <taxon>Eukaryota</taxon>
        <taxon>Fungi</taxon>
        <taxon>Fungi incertae sedis</taxon>
        <taxon>Microsporidia</taxon>
        <taxon>Mitosporidium</taxon>
    </lineage>
</organism>
<comment type="similarity">
    <text evidence="2 10">Belongs to the RuvB family.</text>
</comment>
<dbReference type="VEuPathDB" id="MicrosporidiaDB:DI09_27p160"/>
<dbReference type="InterPro" id="IPR027238">
    <property type="entry name" value="RuvB-like"/>
</dbReference>
<sequence>MATTLSSLSPPAALPVLPTQPALCDLTRVERIGAHSHIRGLGIDERTLEALPASASEGMVGQASARKAAGMILRLIKEGRTAGRAVLITGEPGTGKTALALGLAQSLGPERATPFTPLSASELLFSLEISKTEALTQAFRRSIGIQIKELNQIVEGEVVEVIIDEPIGGAAPTGRVTLKTTDMEAVFDLGAKMVASMMGGSGSRITAGDIVSIDKANGRLTRLGRSYARARDFDACGNPAATKWLPTPEGELIQERLVTHLVTLHDIDVVNSRAGGYLALFSGETGEIKPETRAAIDERVAVWRDEAKAEIIPGVLFIDEIHLLDAECFSFLNRALESSMAPVLVMATNRGITAIRGSEGRSSLHGMPSDLLDRLLIITTNSYSKDELSHILQLRAQEEDVRLGSDALNALAEIAVKSSLRYATQLIALSQAIARGALERAPHSSKKAQQHEDPAVTTQHIETAFSLFLDEKRSVEYCKDIPMVL</sequence>
<dbReference type="FunFam" id="3.40.50.300:FF:002221">
    <property type="entry name" value="RuvB-like 2"/>
    <property type="match status" value="2"/>
</dbReference>
<gene>
    <name evidence="12" type="ORF">DI09_27p160</name>
</gene>
<dbReference type="InterPro" id="IPR041048">
    <property type="entry name" value="RuvB-like_C"/>
</dbReference>
<evidence type="ECO:0000256" key="2">
    <source>
        <dbReference type="ARBA" id="ARBA00007519"/>
    </source>
</evidence>
<keyword evidence="5 10" id="KW-0347">Helicase</keyword>
<evidence type="ECO:0000256" key="9">
    <source>
        <dbReference type="ARBA" id="ARBA00047995"/>
    </source>
</evidence>
<evidence type="ECO:0000256" key="5">
    <source>
        <dbReference type="ARBA" id="ARBA00022806"/>
    </source>
</evidence>
<dbReference type="RefSeq" id="XP_013238204.1">
    <property type="nucleotide sequence ID" value="XM_013382750.1"/>
</dbReference>
<evidence type="ECO:0000259" key="11">
    <source>
        <dbReference type="SMART" id="SM00382"/>
    </source>
</evidence>
<evidence type="ECO:0000256" key="1">
    <source>
        <dbReference type="ARBA" id="ARBA00004123"/>
    </source>
</evidence>
<dbReference type="SMART" id="SM00382">
    <property type="entry name" value="AAA"/>
    <property type="match status" value="1"/>
</dbReference>
<evidence type="ECO:0000313" key="12">
    <source>
        <dbReference type="EMBL" id="KGG51777.1"/>
    </source>
</evidence>
<evidence type="ECO:0000256" key="6">
    <source>
        <dbReference type="ARBA" id="ARBA00022840"/>
    </source>
</evidence>
<dbReference type="GeneID" id="25259335"/>
<comment type="subcellular location">
    <subcellularLocation>
        <location evidence="1 10">Nucleus</location>
    </subcellularLocation>
</comment>
<evidence type="ECO:0000256" key="7">
    <source>
        <dbReference type="ARBA" id="ARBA00022853"/>
    </source>
</evidence>
<evidence type="ECO:0000256" key="3">
    <source>
        <dbReference type="ARBA" id="ARBA00022741"/>
    </source>
</evidence>
<dbReference type="PANTHER" id="PTHR11093">
    <property type="entry name" value="RUVB-RELATED REPTIN AND PONTIN"/>
    <property type="match status" value="1"/>
</dbReference>
<keyword evidence="7 10" id="KW-0156">Chromatin regulator</keyword>
<dbReference type="InterPro" id="IPR027417">
    <property type="entry name" value="P-loop_NTPase"/>
</dbReference>
<keyword evidence="3 10" id="KW-0547">Nucleotide-binding</keyword>
<dbReference type="InterPro" id="IPR003593">
    <property type="entry name" value="AAA+_ATPase"/>
</dbReference>
<feature type="domain" description="AAA+ ATPase" evidence="11">
    <location>
        <begin position="82"/>
        <end position="406"/>
    </location>
</feature>
<dbReference type="GO" id="GO:0006325">
    <property type="term" value="P:chromatin organization"/>
    <property type="evidence" value="ECO:0007669"/>
    <property type="project" value="UniProtKB-KW"/>
</dbReference>
<dbReference type="OrthoDB" id="10060499at2759"/>
<dbReference type="EMBL" id="JMKJ01000199">
    <property type="protein sequence ID" value="KGG51777.1"/>
    <property type="molecule type" value="Genomic_DNA"/>
</dbReference>
<dbReference type="SUPFAM" id="SSF50249">
    <property type="entry name" value="Nucleic acid-binding proteins"/>
    <property type="match status" value="1"/>
</dbReference>
<keyword evidence="10" id="KW-0804">Transcription</keyword>
<dbReference type="Pfam" id="PF17856">
    <property type="entry name" value="TIP49_C"/>
    <property type="match status" value="1"/>
</dbReference>
<dbReference type="CDD" id="cd00009">
    <property type="entry name" value="AAA"/>
    <property type="match status" value="1"/>
</dbReference>
<keyword evidence="13" id="KW-1185">Reference proteome</keyword>
<dbReference type="Pfam" id="PF06068">
    <property type="entry name" value="TIP49"/>
    <property type="match status" value="1"/>
</dbReference>
<dbReference type="InterPro" id="IPR042487">
    <property type="entry name" value="RuvBL1/2_DNA/RNA_bd_dom"/>
</dbReference>
<dbReference type="InterPro" id="IPR010339">
    <property type="entry name" value="TIP49_P-loop"/>
</dbReference>
<keyword evidence="10" id="KW-0227">DNA damage</keyword>
<evidence type="ECO:0000256" key="4">
    <source>
        <dbReference type="ARBA" id="ARBA00022801"/>
    </source>
</evidence>
<keyword evidence="10" id="KW-0234">DNA repair</keyword>
<comment type="catalytic activity">
    <reaction evidence="9 10">
        <text>ATP + H2O = ADP + phosphate + H(+)</text>
        <dbReference type="Rhea" id="RHEA:13065"/>
        <dbReference type="ChEBI" id="CHEBI:15377"/>
        <dbReference type="ChEBI" id="CHEBI:15378"/>
        <dbReference type="ChEBI" id="CHEBI:30616"/>
        <dbReference type="ChEBI" id="CHEBI:43474"/>
        <dbReference type="ChEBI" id="CHEBI:456216"/>
        <dbReference type="EC" id="3.6.4.12"/>
    </reaction>
</comment>
<comment type="caution">
    <text evidence="12">The sequence shown here is derived from an EMBL/GenBank/DDBJ whole genome shotgun (WGS) entry which is preliminary data.</text>
</comment>
<dbReference type="GO" id="GO:0006281">
    <property type="term" value="P:DNA repair"/>
    <property type="evidence" value="ECO:0007669"/>
    <property type="project" value="UniProtKB-KW"/>
</dbReference>
<name>A0A098VS01_9MICR</name>
<protein>
    <recommendedName>
        <fullName evidence="10">RuvB-like helicase</fullName>
        <ecNumber evidence="10">3.6.4.12</ecNumber>
    </recommendedName>
</protein>
<proteinExistence type="inferred from homology"/>
<comment type="function">
    <text evidence="10">DNA helicase participates in several chromatin remodeling complexes, including the SWR1 and the INO80 complexes.</text>
</comment>
<evidence type="ECO:0000256" key="10">
    <source>
        <dbReference type="RuleBase" id="RU363048"/>
    </source>
</evidence>
<dbReference type="Proteomes" id="UP000029725">
    <property type="component" value="Unassembled WGS sequence"/>
</dbReference>
<dbReference type="GO" id="GO:0005634">
    <property type="term" value="C:nucleus"/>
    <property type="evidence" value="ECO:0007669"/>
    <property type="project" value="UniProtKB-SubCell"/>
</dbReference>